<keyword evidence="4 5" id="KW-0131">Cell cycle</keyword>
<dbReference type="GO" id="GO:0043093">
    <property type="term" value="P:FtsZ-dependent cytokinesis"/>
    <property type="evidence" value="ECO:0007669"/>
    <property type="project" value="UniProtKB-UniRule"/>
</dbReference>
<keyword evidence="2 5" id="KW-0132">Cell division</keyword>
<keyword evidence="9" id="KW-1185">Reference proteome</keyword>
<dbReference type="CDD" id="cd24048">
    <property type="entry name" value="ASKHA_NBD_FtsA"/>
    <property type="match status" value="1"/>
</dbReference>
<evidence type="ECO:0000256" key="2">
    <source>
        <dbReference type="ARBA" id="ARBA00022618"/>
    </source>
</evidence>
<evidence type="ECO:0000259" key="7">
    <source>
        <dbReference type="SMART" id="SM00842"/>
    </source>
</evidence>
<dbReference type="KEGG" id="vab:WPS_19740"/>
<dbReference type="Pfam" id="PF14450">
    <property type="entry name" value="FtsA"/>
    <property type="match status" value="2"/>
</dbReference>
<comment type="function">
    <text evidence="5 6">Cell division protein that is involved in the assembly of the Z ring. May serve as a membrane anchor for the Z ring.</text>
</comment>
<evidence type="ECO:0000256" key="3">
    <source>
        <dbReference type="ARBA" id="ARBA00023136"/>
    </source>
</evidence>
<dbReference type="SMART" id="SM00842">
    <property type="entry name" value="FtsA"/>
    <property type="match status" value="1"/>
</dbReference>
<evidence type="ECO:0000313" key="8">
    <source>
        <dbReference type="EMBL" id="BDE06698.1"/>
    </source>
</evidence>
<evidence type="ECO:0000256" key="1">
    <source>
        <dbReference type="ARBA" id="ARBA00022475"/>
    </source>
</evidence>
<evidence type="ECO:0000256" key="5">
    <source>
        <dbReference type="HAMAP-Rule" id="MF_02033"/>
    </source>
</evidence>
<feature type="domain" description="SHS2" evidence="7">
    <location>
        <begin position="7"/>
        <end position="194"/>
    </location>
</feature>
<organism evidence="8 9">
    <name type="scientific">Vulcanimicrobium alpinum</name>
    <dbReference type="NCBI Taxonomy" id="3016050"/>
    <lineage>
        <taxon>Bacteria</taxon>
        <taxon>Bacillati</taxon>
        <taxon>Vulcanimicrobiota</taxon>
        <taxon>Vulcanimicrobiia</taxon>
        <taxon>Vulcanimicrobiales</taxon>
        <taxon>Vulcanimicrobiaceae</taxon>
        <taxon>Vulcanimicrobium</taxon>
    </lineage>
</organism>
<dbReference type="PANTHER" id="PTHR32432">
    <property type="entry name" value="CELL DIVISION PROTEIN FTSA-RELATED"/>
    <property type="match status" value="1"/>
</dbReference>
<comment type="subcellular location">
    <subcellularLocation>
        <location evidence="5">Cell membrane</location>
        <topology evidence="5">Peripheral membrane protein</topology>
        <orientation evidence="5">Cytoplasmic side</orientation>
    </subcellularLocation>
    <text evidence="5">Localizes to the Z ring in an FtsZ-dependent manner. Targeted to the membrane through a conserved C-terminal amphipathic helix.</text>
</comment>
<gene>
    <name evidence="5 8" type="primary">ftsA</name>
    <name evidence="8" type="ORF">WPS_19740</name>
</gene>
<accession>A0AAN1XYK4</accession>
<name>A0AAN1XYK4_UNVUL</name>
<keyword evidence="3 5" id="KW-0472">Membrane</keyword>
<dbReference type="Proteomes" id="UP001317532">
    <property type="component" value="Chromosome"/>
</dbReference>
<dbReference type="GO" id="GO:0009898">
    <property type="term" value="C:cytoplasmic side of plasma membrane"/>
    <property type="evidence" value="ECO:0007669"/>
    <property type="project" value="UniProtKB-UniRule"/>
</dbReference>
<dbReference type="Gene3D" id="3.30.420.40">
    <property type="match status" value="2"/>
</dbReference>
<dbReference type="NCBIfam" id="TIGR01174">
    <property type="entry name" value="ftsA"/>
    <property type="match status" value="1"/>
</dbReference>
<evidence type="ECO:0000256" key="4">
    <source>
        <dbReference type="ARBA" id="ARBA00023306"/>
    </source>
</evidence>
<comment type="similarity">
    <text evidence="5 6">Belongs to the FtsA/MreB family.</text>
</comment>
<comment type="subunit">
    <text evidence="5">Self-interacts. Interacts with FtsZ.</text>
</comment>
<dbReference type="PANTHER" id="PTHR32432:SF4">
    <property type="entry name" value="CELL DIVISION PROTEIN FTSA"/>
    <property type="match status" value="1"/>
</dbReference>
<dbReference type="InterPro" id="IPR050696">
    <property type="entry name" value="FtsA/MreB"/>
</dbReference>
<sequence>MARGETIAGLDIGTTKTCAVIAASGSDGLEILGVGEAPSTGMRKGVVTDLEETVRAIEAATEKAERMAGVHVSHVYVGVTGEHMQSTNNRGVVAVTGDDREVIQTDVRRVVDASKIINLAADRQIIHALPRHFTIDGQDGVTDPVGMSGGRLEVDTHIVTGGSSFISNVLKCVHRAGLETAGIVFEPLASSASTLLPEEKQVGVVLLDIGGGTTDIAVFADGGVVHSATIPVGGNILTNDIALGLKTTFAEAENVKRTYGSGVARADETERIFQVKSLDGRSTREVTSAQLRSIVLPRVLEIFRLAKANVVDRLPRDQVLSEVVLTGGGAHLRGIETTAAEVFGLPVRVGVPSTIAGLTDAVKQPEYATAVGLVLFGPRGEQSPHGLNGHGSGAFAKLWSWFTSIWN</sequence>
<reference evidence="8 9" key="1">
    <citation type="journal article" date="2022" name="ISME Commun">
        <title>Vulcanimicrobium alpinus gen. nov. sp. nov., the first cultivated representative of the candidate phylum 'Eremiobacterota', is a metabolically versatile aerobic anoxygenic phototroph.</title>
        <authorList>
            <person name="Yabe S."/>
            <person name="Muto K."/>
            <person name="Abe K."/>
            <person name="Yokota A."/>
            <person name="Staudigel H."/>
            <person name="Tebo B.M."/>
        </authorList>
    </citation>
    <scope>NUCLEOTIDE SEQUENCE [LARGE SCALE GENOMIC DNA]</scope>
    <source>
        <strain evidence="8 9">WC8-2</strain>
    </source>
</reference>
<keyword evidence="1 5" id="KW-1003">Cell membrane</keyword>
<dbReference type="HAMAP" id="MF_02033">
    <property type="entry name" value="FtsA"/>
    <property type="match status" value="1"/>
</dbReference>
<dbReference type="Pfam" id="PF02491">
    <property type="entry name" value="SHS2_FTSA"/>
    <property type="match status" value="1"/>
</dbReference>
<dbReference type="InterPro" id="IPR003494">
    <property type="entry name" value="SHS2_FtsA"/>
</dbReference>
<dbReference type="GO" id="GO:0032153">
    <property type="term" value="C:cell division site"/>
    <property type="evidence" value="ECO:0007669"/>
    <property type="project" value="UniProtKB-UniRule"/>
</dbReference>
<protein>
    <recommendedName>
        <fullName evidence="5 6">Cell division protein FtsA</fullName>
    </recommendedName>
</protein>
<dbReference type="InterPro" id="IPR043129">
    <property type="entry name" value="ATPase_NBD"/>
</dbReference>
<evidence type="ECO:0000313" key="9">
    <source>
        <dbReference type="Proteomes" id="UP001317532"/>
    </source>
</evidence>
<dbReference type="PIRSF" id="PIRSF003101">
    <property type="entry name" value="FtsA"/>
    <property type="match status" value="1"/>
</dbReference>
<evidence type="ECO:0000256" key="6">
    <source>
        <dbReference type="PIRNR" id="PIRNR003101"/>
    </source>
</evidence>
<dbReference type="InterPro" id="IPR020823">
    <property type="entry name" value="Cell_div_FtsA"/>
</dbReference>
<dbReference type="AlphaFoldDB" id="A0AAN1XYK4"/>
<dbReference type="EMBL" id="AP025523">
    <property type="protein sequence ID" value="BDE06698.1"/>
    <property type="molecule type" value="Genomic_DNA"/>
</dbReference>
<dbReference type="SUPFAM" id="SSF53067">
    <property type="entry name" value="Actin-like ATPase domain"/>
    <property type="match status" value="2"/>
</dbReference>
<proteinExistence type="inferred from homology"/>